<organism evidence="1 2">
    <name type="scientific">Caenimonas koreensis DSM 17982</name>
    <dbReference type="NCBI Taxonomy" id="1121255"/>
    <lineage>
        <taxon>Bacteria</taxon>
        <taxon>Pseudomonadati</taxon>
        <taxon>Pseudomonadota</taxon>
        <taxon>Betaproteobacteria</taxon>
        <taxon>Burkholderiales</taxon>
        <taxon>Comamonadaceae</taxon>
        <taxon>Caenimonas</taxon>
    </lineage>
</organism>
<dbReference type="RefSeq" id="WP_153586238.1">
    <property type="nucleotide sequence ID" value="NZ_WJBU01000017.1"/>
</dbReference>
<name>A0A844BBF5_9BURK</name>
<reference evidence="1 2" key="1">
    <citation type="submission" date="2019-11" db="EMBL/GenBank/DDBJ databases">
        <title>Caenimonas koreensis gen. nov., sp. nov., isolated from activated sludge.</title>
        <authorList>
            <person name="Seung H.R."/>
        </authorList>
    </citation>
    <scope>NUCLEOTIDE SEQUENCE [LARGE SCALE GENOMIC DNA]</scope>
    <source>
        <strain evidence="1 2">EMB320</strain>
    </source>
</reference>
<proteinExistence type="predicted"/>
<dbReference type="InterPro" id="IPR007460">
    <property type="entry name" value="BrnT_toxin"/>
</dbReference>
<evidence type="ECO:0000313" key="2">
    <source>
        <dbReference type="Proteomes" id="UP000487350"/>
    </source>
</evidence>
<dbReference type="OrthoDB" id="9798158at2"/>
<dbReference type="AlphaFoldDB" id="A0A844BBF5"/>
<accession>A0A844BBF5</accession>
<keyword evidence="2" id="KW-1185">Reference proteome</keyword>
<comment type="caution">
    <text evidence="1">The sequence shown here is derived from an EMBL/GenBank/DDBJ whole genome shotgun (WGS) entry which is preliminary data.</text>
</comment>
<dbReference type="EMBL" id="WJBU01000017">
    <property type="protein sequence ID" value="MRD48919.1"/>
    <property type="molecule type" value="Genomic_DNA"/>
</dbReference>
<gene>
    <name evidence="1" type="ORF">GHT07_16650</name>
</gene>
<protein>
    <submittedName>
        <fullName evidence="1">BrnT family toxin</fullName>
    </submittedName>
</protein>
<sequence length="91" mass="10283">MEFTWSEAKRSANVKAHGLDFVDAPAVFAGATFTFEDDRFSYGEQRFVTLGLLAGIPVSVVHTESEYEVRIISFRKATKREAQIYFDAVQN</sequence>
<dbReference type="Pfam" id="PF04365">
    <property type="entry name" value="BrnT_toxin"/>
    <property type="match status" value="1"/>
</dbReference>
<evidence type="ECO:0000313" key="1">
    <source>
        <dbReference type="EMBL" id="MRD48919.1"/>
    </source>
</evidence>
<dbReference type="InterPro" id="IPR038573">
    <property type="entry name" value="BrnT_sf"/>
</dbReference>
<dbReference type="Proteomes" id="UP000487350">
    <property type="component" value="Unassembled WGS sequence"/>
</dbReference>
<dbReference type="Gene3D" id="3.10.450.530">
    <property type="entry name" value="Ribonuclease toxin, BrnT, of type II toxin-antitoxin system"/>
    <property type="match status" value="1"/>
</dbReference>